<dbReference type="AlphaFoldDB" id="A0A0D8XW70"/>
<name>A0A0D8XW70_DICVI</name>
<evidence type="ECO:0000313" key="1">
    <source>
        <dbReference type="EMBL" id="KJH48029.1"/>
    </source>
</evidence>
<dbReference type="Gene3D" id="3.30.40.10">
    <property type="entry name" value="Zinc/RING finger domain, C3HC4 (zinc finger)"/>
    <property type="match status" value="1"/>
</dbReference>
<dbReference type="InterPro" id="IPR013083">
    <property type="entry name" value="Znf_RING/FYVE/PHD"/>
</dbReference>
<dbReference type="OrthoDB" id="79871at2759"/>
<proteinExistence type="predicted"/>
<gene>
    <name evidence="1" type="ORF">DICVIV_05874</name>
</gene>
<keyword evidence="2" id="KW-1185">Reference proteome</keyword>
<protein>
    <submittedName>
        <fullName evidence="1">Uncharacterized protein</fullName>
    </submittedName>
</protein>
<organism evidence="1 2">
    <name type="scientific">Dictyocaulus viviparus</name>
    <name type="common">Bovine lungworm</name>
    <dbReference type="NCBI Taxonomy" id="29172"/>
    <lineage>
        <taxon>Eukaryota</taxon>
        <taxon>Metazoa</taxon>
        <taxon>Ecdysozoa</taxon>
        <taxon>Nematoda</taxon>
        <taxon>Chromadorea</taxon>
        <taxon>Rhabditida</taxon>
        <taxon>Rhabditina</taxon>
        <taxon>Rhabditomorpha</taxon>
        <taxon>Strongyloidea</taxon>
        <taxon>Metastrongylidae</taxon>
        <taxon>Dictyocaulus</taxon>
    </lineage>
</organism>
<evidence type="ECO:0000313" key="2">
    <source>
        <dbReference type="Proteomes" id="UP000053766"/>
    </source>
</evidence>
<reference evidence="1 2" key="1">
    <citation type="submission" date="2013-11" db="EMBL/GenBank/DDBJ databases">
        <title>Draft genome of the bovine lungworm Dictyocaulus viviparus.</title>
        <authorList>
            <person name="Mitreva M."/>
        </authorList>
    </citation>
    <scope>NUCLEOTIDE SEQUENCE [LARGE SCALE GENOMIC DNA]</scope>
    <source>
        <strain evidence="1 2">HannoverDv2000</strain>
    </source>
</reference>
<accession>A0A0D8XW70</accession>
<sequence>MCGSIFCATCSEGRIKLPSNSKPARFLFVKRIVSIFCSIRQGLFKVKFFMFRYTAM</sequence>
<dbReference type="Proteomes" id="UP000053766">
    <property type="component" value="Unassembled WGS sequence"/>
</dbReference>
<dbReference type="EMBL" id="KN716283">
    <property type="protein sequence ID" value="KJH48029.1"/>
    <property type="molecule type" value="Genomic_DNA"/>
</dbReference>
<reference evidence="2" key="2">
    <citation type="journal article" date="2016" name="Sci. Rep.">
        <title>Dictyocaulus viviparus genome, variome and transcriptome elucidate lungworm biology and support future intervention.</title>
        <authorList>
            <person name="McNulty S.N."/>
            <person name="Strube C."/>
            <person name="Rosa B.A."/>
            <person name="Martin J.C."/>
            <person name="Tyagi R."/>
            <person name="Choi Y.J."/>
            <person name="Wang Q."/>
            <person name="Hallsworth Pepin K."/>
            <person name="Zhang X."/>
            <person name="Ozersky P."/>
            <person name="Wilson R.K."/>
            <person name="Sternberg P.W."/>
            <person name="Gasser R.B."/>
            <person name="Mitreva M."/>
        </authorList>
    </citation>
    <scope>NUCLEOTIDE SEQUENCE [LARGE SCALE GENOMIC DNA]</scope>
    <source>
        <strain evidence="2">HannoverDv2000</strain>
    </source>
</reference>